<gene>
    <name evidence="16" type="ORF">C6P40_002607</name>
</gene>
<dbReference type="Gene3D" id="1.20.1280.290">
    <property type="match status" value="2"/>
</dbReference>
<feature type="region of interest" description="Disordered" evidence="14">
    <location>
        <begin position="450"/>
        <end position="473"/>
    </location>
</feature>
<dbReference type="GO" id="GO:0008168">
    <property type="term" value="F:methyltransferase activity"/>
    <property type="evidence" value="ECO:0007669"/>
    <property type="project" value="InterPro"/>
</dbReference>
<comment type="catalytic activity">
    <reaction evidence="13">
        <text>L-histidine(out) + L-arginine(in) = L-histidine(in) + L-arginine(out)</text>
        <dbReference type="Rhea" id="RHEA:71063"/>
        <dbReference type="ChEBI" id="CHEBI:32682"/>
        <dbReference type="ChEBI" id="CHEBI:57595"/>
    </reaction>
</comment>
<dbReference type="Proteomes" id="UP000697127">
    <property type="component" value="Unassembled WGS sequence"/>
</dbReference>
<sequence length="838" mass="96742">MQSEENIQIEYHEPSEISEGIDTIDANNININNNNAKVFINYDNTYDHDNMNEIYNKQEQFAGVMKKYWNQRHNLFSKYDDGIILTKELWFSVTPEVISIFTARLIQNVLNDKVLKNEPIFVMDAFSGGGGNVNLFLEYFDVVFAVDINHLHLYCTKNNANVYFSHDDVNNKLKLLPLNWVYADSKLDNKFIDKFFEENDKIDNNKLVDKLYANKEESLESLEILKDMKLDCIFGSPPWGGPEYIKEKFFDLNNILPYPLEKLLNILLQYTDNVCLFLPKNSNLIQVYKITENIFHDEKYVRVLKMSLYGRPKELQEETLHFLSQISGLSGYLSISFWLFAQIPQVIKNHSDKSVDGFSLGFLLCWFGGDFLNLISCLLNDAMVFQILLSGYYCIIDVILGCQYYYYKNMYHNPKSKWYHPPKKRYKHIHSPRMSLRDNLEVYGSIDNQMDQRNKDNNQQPQNHKSQLSHLNSNLNSNYKTTPRIHVKGVFKKQNTGITKLISSALLTGFTKVQGFPIPIHQSIIPSDQYFINEGDKKKENNSVIYKIIQFFITMNSLKLGKILAWSCTILYLISRIPQIYTNYKFKSTKGISLKLICFALFGNFFYSMSLLLCESSLIGGDISKEFWEAEISYFIGALGTVIFDFSVLVQWYIFDFKTKYKRTKSGKLRIISPKINISPSMAVNYNNNNNNINNEISRNISIRSNSFKRPDPINMMSMSVKSALSPNNIKKISEFTPLSPIDFLLDDYTATNDSGNNVPDNHNNNSNNKKKIAKSNKSSIHNPPIMKVASDNISSSTNKVNDSNNTNNKKKKKKNNNTGNTIKHEEDLNMSMDEDGE</sequence>
<evidence type="ECO:0000256" key="1">
    <source>
        <dbReference type="ARBA" id="ARBA00004141"/>
    </source>
</evidence>
<evidence type="ECO:0000313" key="16">
    <source>
        <dbReference type="EMBL" id="KAG0690515.1"/>
    </source>
</evidence>
<comment type="catalytic activity">
    <reaction evidence="11">
        <text>a 5'-end (N(7)-methyl 5'-triphosphoguanosine)-ribonucleoside in snRNA + S-adenosyl-L-methionine = a 5'-end (N(2),N(7)-dimethyl 5'-triphosphoguanosine)-ribonucleoside in snRNA + S-adenosyl-L-homocysteine + H(+)</text>
        <dbReference type="Rhea" id="RHEA:78471"/>
        <dbReference type="Rhea" id="RHEA-COMP:19085"/>
        <dbReference type="Rhea" id="RHEA-COMP:19087"/>
        <dbReference type="ChEBI" id="CHEBI:15378"/>
        <dbReference type="ChEBI" id="CHEBI:57856"/>
        <dbReference type="ChEBI" id="CHEBI:59789"/>
        <dbReference type="ChEBI" id="CHEBI:156461"/>
        <dbReference type="ChEBI" id="CHEBI:172880"/>
    </reaction>
    <physiologicalReaction direction="left-to-right" evidence="11">
        <dbReference type="Rhea" id="RHEA:78472"/>
    </physiologicalReaction>
</comment>
<dbReference type="Pfam" id="PF09445">
    <property type="entry name" value="Methyltransf_15"/>
    <property type="match status" value="1"/>
</dbReference>
<evidence type="ECO:0000313" key="17">
    <source>
        <dbReference type="Proteomes" id="UP000697127"/>
    </source>
</evidence>
<evidence type="ECO:0000256" key="7">
    <source>
        <dbReference type="ARBA" id="ARBA00038039"/>
    </source>
</evidence>
<evidence type="ECO:0000256" key="5">
    <source>
        <dbReference type="ARBA" id="ARBA00023136"/>
    </source>
</evidence>
<evidence type="ECO:0000256" key="6">
    <source>
        <dbReference type="ARBA" id="ARBA00025783"/>
    </source>
</evidence>
<evidence type="ECO:0000256" key="9">
    <source>
        <dbReference type="ARBA" id="ARBA00048740"/>
    </source>
</evidence>
<feature type="region of interest" description="Disordered" evidence="14">
    <location>
        <begin position="755"/>
        <end position="838"/>
    </location>
</feature>
<dbReference type="Gene3D" id="3.40.50.150">
    <property type="entry name" value="Vaccinia Virus protein VP39"/>
    <property type="match status" value="1"/>
</dbReference>
<evidence type="ECO:0000256" key="10">
    <source>
        <dbReference type="ARBA" id="ARBA00048763"/>
    </source>
</evidence>
<dbReference type="InterPro" id="IPR029063">
    <property type="entry name" value="SAM-dependent_MTases_sf"/>
</dbReference>
<evidence type="ECO:0000256" key="15">
    <source>
        <dbReference type="SAM" id="Phobius"/>
    </source>
</evidence>
<protein>
    <recommendedName>
        <fullName evidence="2">Trimethylguanosine synthase</fullName>
    </recommendedName>
    <alternativeName>
        <fullName evidence="12">Cap-specific guanine-N(2) methyltransferase</fullName>
    </alternativeName>
</protein>
<dbReference type="PANTHER" id="PTHR16201:SF34">
    <property type="entry name" value="LYSOSOMAL AMINO ACID TRANSPORTER 1"/>
    <property type="match status" value="1"/>
</dbReference>
<comment type="caution">
    <text evidence="16">The sequence shown here is derived from an EMBL/GenBank/DDBJ whole genome shotgun (WGS) entry which is preliminary data.</text>
</comment>
<comment type="similarity">
    <text evidence="6">Belongs to the methyltransferase superfamily. Trimethylguanosine synthase family.</text>
</comment>
<dbReference type="AlphaFoldDB" id="A0A9P7BHI1"/>
<feature type="compositionally biased region" description="Low complexity" evidence="14">
    <location>
        <begin position="755"/>
        <end position="768"/>
    </location>
</feature>
<comment type="catalytic activity">
    <reaction evidence="8">
        <text>a 5'-end (N(2),N(7)-dimethyl 5'-triphosphoguanosine)-ribonucleoside in snoRNA + S-adenosyl-L-methionine = a 5'-end (N(2),N(2),N(7)-trimethyl 5'-triphosphoguanosine)-ribonucleoside in snoRNA + S-adenosyl-L-homocysteine + H(+)</text>
        <dbReference type="Rhea" id="RHEA:78507"/>
        <dbReference type="Rhea" id="RHEA-COMP:19088"/>
        <dbReference type="Rhea" id="RHEA-COMP:19090"/>
        <dbReference type="ChEBI" id="CHEBI:15378"/>
        <dbReference type="ChEBI" id="CHEBI:57856"/>
        <dbReference type="ChEBI" id="CHEBI:59789"/>
        <dbReference type="ChEBI" id="CHEBI:167623"/>
        <dbReference type="ChEBI" id="CHEBI:172880"/>
    </reaction>
    <physiologicalReaction direction="left-to-right" evidence="8">
        <dbReference type="Rhea" id="RHEA:78508"/>
    </physiologicalReaction>
</comment>
<evidence type="ECO:0000256" key="11">
    <source>
        <dbReference type="ARBA" id="ARBA00049075"/>
    </source>
</evidence>
<dbReference type="SMART" id="SM00679">
    <property type="entry name" value="CTNS"/>
    <property type="match status" value="2"/>
</dbReference>
<dbReference type="InterPro" id="IPR051415">
    <property type="entry name" value="LAAT-1"/>
</dbReference>
<keyword evidence="3 15" id="KW-0812">Transmembrane</keyword>
<evidence type="ECO:0000256" key="14">
    <source>
        <dbReference type="SAM" id="MobiDB-lite"/>
    </source>
</evidence>
<evidence type="ECO:0000256" key="4">
    <source>
        <dbReference type="ARBA" id="ARBA00022989"/>
    </source>
</evidence>
<dbReference type="Pfam" id="PF04193">
    <property type="entry name" value="PQ-loop"/>
    <property type="match status" value="2"/>
</dbReference>
<evidence type="ECO:0000256" key="12">
    <source>
        <dbReference type="ARBA" id="ARBA00049790"/>
    </source>
</evidence>
<dbReference type="SUPFAM" id="SSF53335">
    <property type="entry name" value="S-adenosyl-L-methionine-dependent methyltransferases"/>
    <property type="match status" value="1"/>
</dbReference>
<dbReference type="GO" id="GO:0000329">
    <property type="term" value="C:fungal-type vacuole membrane"/>
    <property type="evidence" value="ECO:0007669"/>
    <property type="project" value="TreeGrafter"/>
</dbReference>
<evidence type="ECO:0000256" key="13">
    <source>
        <dbReference type="ARBA" id="ARBA00050768"/>
    </source>
</evidence>
<evidence type="ECO:0000256" key="2">
    <source>
        <dbReference type="ARBA" id="ARBA00018517"/>
    </source>
</evidence>
<keyword evidence="17" id="KW-1185">Reference proteome</keyword>
<comment type="subcellular location">
    <subcellularLocation>
        <location evidence="1">Membrane</location>
        <topology evidence="1">Multi-pass membrane protein</topology>
    </subcellularLocation>
</comment>
<accession>A0A9P7BHI1</accession>
<dbReference type="GO" id="GO:0015174">
    <property type="term" value="F:basic amino acid transmembrane transporter activity"/>
    <property type="evidence" value="ECO:0007669"/>
    <property type="project" value="TreeGrafter"/>
</dbReference>
<dbReference type="FunFam" id="1.20.1280.290:FF:000009">
    <property type="entry name" value="PQ loop repeat family protein"/>
    <property type="match status" value="1"/>
</dbReference>
<dbReference type="GO" id="GO:0034488">
    <property type="term" value="P:basic amino acid transmembrane export from vacuole"/>
    <property type="evidence" value="ECO:0007669"/>
    <property type="project" value="TreeGrafter"/>
</dbReference>
<dbReference type="PANTHER" id="PTHR16201">
    <property type="entry name" value="SEVEN TRANSMEMBRANE PROTEIN 1-RELATED"/>
    <property type="match status" value="1"/>
</dbReference>
<organism evidence="16 17">
    <name type="scientific">Pichia californica</name>
    <dbReference type="NCBI Taxonomy" id="460514"/>
    <lineage>
        <taxon>Eukaryota</taxon>
        <taxon>Fungi</taxon>
        <taxon>Dikarya</taxon>
        <taxon>Ascomycota</taxon>
        <taxon>Saccharomycotina</taxon>
        <taxon>Pichiomycetes</taxon>
        <taxon>Pichiales</taxon>
        <taxon>Pichiaceae</taxon>
        <taxon>Pichia</taxon>
    </lineage>
</organism>
<feature type="transmembrane region" description="Helical" evidence="15">
    <location>
        <begin position="632"/>
        <end position="655"/>
    </location>
</feature>
<keyword evidence="5 15" id="KW-0472">Membrane</keyword>
<evidence type="ECO:0000256" key="3">
    <source>
        <dbReference type="ARBA" id="ARBA00022692"/>
    </source>
</evidence>
<name>A0A9P7BHI1_9ASCO</name>
<feature type="transmembrane region" description="Helical" evidence="15">
    <location>
        <begin position="592"/>
        <end position="612"/>
    </location>
</feature>
<reference evidence="16" key="1">
    <citation type="submission" date="2020-11" db="EMBL/GenBank/DDBJ databases">
        <title>Kefir isolates.</title>
        <authorList>
            <person name="Marcisauskas S."/>
            <person name="Kim Y."/>
            <person name="Blasche S."/>
        </authorList>
    </citation>
    <scope>NUCLEOTIDE SEQUENCE</scope>
    <source>
        <strain evidence="16">Olga-1</strain>
    </source>
</reference>
<comment type="catalytic activity">
    <reaction evidence="9">
        <text>a 5'-end (N(7)-methyl 5'-triphosphoguanosine)-ribonucleoside in snoRNA + S-adenosyl-L-methionine = a 5'-end (N(2),N(7)-dimethyl 5'-triphosphoguanosine)-ribonucleoside in snoRNA + S-adenosyl-L-homocysteine + H(+)</text>
        <dbReference type="Rhea" id="RHEA:78475"/>
        <dbReference type="Rhea" id="RHEA-COMP:19086"/>
        <dbReference type="Rhea" id="RHEA-COMP:19088"/>
        <dbReference type="ChEBI" id="CHEBI:15378"/>
        <dbReference type="ChEBI" id="CHEBI:57856"/>
        <dbReference type="ChEBI" id="CHEBI:59789"/>
        <dbReference type="ChEBI" id="CHEBI:156461"/>
        <dbReference type="ChEBI" id="CHEBI:172880"/>
    </reaction>
    <physiologicalReaction direction="left-to-right" evidence="9">
        <dbReference type="Rhea" id="RHEA:78476"/>
    </physiologicalReaction>
</comment>
<dbReference type="GO" id="GO:0036261">
    <property type="term" value="P:7-methylguanosine cap hypermethylation"/>
    <property type="evidence" value="ECO:0007669"/>
    <property type="project" value="InterPro"/>
</dbReference>
<comment type="similarity">
    <text evidence="7">Belongs to the laat-1 family.</text>
</comment>
<comment type="catalytic activity">
    <reaction evidence="10">
        <text>a 5'-end (N(2),N(7)-dimethyl 5'-triphosphoguanosine)-ribonucleoside in snRNA + S-adenosyl-L-methionine = a 5'-end (N(2),N(2),N(7)-trimethyl 5'-triphosphoguanosine)-ribonucleoside in snRNA + S-adenosyl-L-homocysteine + H(+)</text>
        <dbReference type="Rhea" id="RHEA:78479"/>
        <dbReference type="Rhea" id="RHEA-COMP:19087"/>
        <dbReference type="Rhea" id="RHEA-COMP:19089"/>
        <dbReference type="ChEBI" id="CHEBI:15378"/>
        <dbReference type="ChEBI" id="CHEBI:57856"/>
        <dbReference type="ChEBI" id="CHEBI:59789"/>
        <dbReference type="ChEBI" id="CHEBI:167623"/>
        <dbReference type="ChEBI" id="CHEBI:172880"/>
    </reaction>
    <physiologicalReaction direction="left-to-right" evidence="10">
        <dbReference type="Rhea" id="RHEA:78480"/>
    </physiologicalReaction>
</comment>
<proteinExistence type="inferred from homology"/>
<dbReference type="InterPro" id="IPR006603">
    <property type="entry name" value="PQ-loop_rpt"/>
</dbReference>
<feature type="compositionally biased region" description="Low complexity" evidence="14">
    <location>
        <begin position="795"/>
        <end position="808"/>
    </location>
</feature>
<feature type="transmembrane region" description="Helical" evidence="15">
    <location>
        <begin position="387"/>
        <end position="407"/>
    </location>
</feature>
<dbReference type="InterPro" id="IPR019012">
    <property type="entry name" value="RNA_cap_Gua-N2-MeTrfase"/>
</dbReference>
<keyword evidence="4 15" id="KW-1133">Transmembrane helix</keyword>
<evidence type="ECO:0000256" key="8">
    <source>
        <dbReference type="ARBA" id="ARBA00047418"/>
    </source>
</evidence>
<dbReference type="EMBL" id="PUHW01000029">
    <property type="protein sequence ID" value="KAG0690515.1"/>
    <property type="molecule type" value="Genomic_DNA"/>
</dbReference>